<feature type="region of interest" description="Disordered" evidence="2">
    <location>
        <begin position="1"/>
        <end position="51"/>
    </location>
</feature>
<feature type="compositionally biased region" description="Basic and acidic residues" evidence="2">
    <location>
        <begin position="9"/>
        <end position="18"/>
    </location>
</feature>
<keyword evidence="1" id="KW-0175">Coiled coil</keyword>
<feature type="region of interest" description="Disordered" evidence="2">
    <location>
        <begin position="66"/>
        <end position="137"/>
    </location>
</feature>
<evidence type="ECO:0000313" key="4">
    <source>
        <dbReference type="Proteomes" id="UP001301350"/>
    </source>
</evidence>
<protein>
    <submittedName>
        <fullName evidence="3">Uncharacterized protein</fullName>
    </submittedName>
</protein>
<evidence type="ECO:0000256" key="2">
    <source>
        <dbReference type="SAM" id="MobiDB-lite"/>
    </source>
</evidence>
<feature type="compositionally biased region" description="Low complexity" evidence="2">
    <location>
        <begin position="40"/>
        <end position="51"/>
    </location>
</feature>
<keyword evidence="4" id="KW-1185">Reference proteome</keyword>
<reference evidence="3 4" key="1">
    <citation type="submission" date="2022-07" db="EMBL/GenBank/DDBJ databases">
        <title>Genome-wide signatures of adaptation to extreme environments.</title>
        <authorList>
            <person name="Cho C.H."/>
            <person name="Yoon H.S."/>
        </authorList>
    </citation>
    <scope>NUCLEOTIDE SEQUENCE [LARGE SCALE GENOMIC DNA]</scope>
    <source>
        <strain evidence="3 4">DBV 063 E5</strain>
    </source>
</reference>
<feature type="compositionally biased region" description="Low complexity" evidence="2">
    <location>
        <begin position="96"/>
        <end position="133"/>
    </location>
</feature>
<evidence type="ECO:0000256" key="1">
    <source>
        <dbReference type="SAM" id="Coils"/>
    </source>
</evidence>
<gene>
    <name evidence="3" type="ORF">CDCA_CDCA04G1337</name>
</gene>
<feature type="coiled-coil region" evidence="1">
    <location>
        <begin position="336"/>
        <end position="432"/>
    </location>
</feature>
<dbReference type="AlphaFoldDB" id="A0AAV9ISS8"/>
<name>A0AAV9ISS8_CYACA</name>
<proteinExistence type="predicted"/>
<feature type="compositionally biased region" description="Basic and acidic residues" evidence="2">
    <location>
        <begin position="433"/>
        <end position="450"/>
    </location>
</feature>
<feature type="region of interest" description="Disordered" evidence="2">
    <location>
        <begin position="222"/>
        <end position="327"/>
    </location>
</feature>
<organism evidence="3 4">
    <name type="scientific">Cyanidium caldarium</name>
    <name type="common">Red alga</name>
    <dbReference type="NCBI Taxonomy" id="2771"/>
    <lineage>
        <taxon>Eukaryota</taxon>
        <taxon>Rhodophyta</taxon>
        <taxon>Bangiophyceae</taxon>
        <taxon>Cyanidiales</taxon>
        <taxon>Cyanidiaceae</taxon>
        <taxon>Cyanidium</taxon>
    </lineage>
</organism>
<evidence type="ECO:0000313" key="3">
    <source>
        <dbReference type="EMBL" id="KAK4535312.1"/>
    </source>
</evidence>
<accession>A0AAV9ISS8</accession>
<dbReference type="Proteomes" id="UP001301350">
    <property type="component" value="Unassembled WGS sequence"/>
</dbReference>
<feature type="coiled-coil region" evidence="1">
    <location>
        <begin position="472"/>
        <end position="506"/>
    </location>
</feature>
<feature type="compositionally biased region" description="Polar residues" evidence="2">
    <location>
        <begin position="304"/>
        <end position="313"/>
    </location>
</feature>
<feature type="coiled-coil region" evidence="1">
    <location>
        <begin position="151"/>
        <end position="188"/>
    </location>
</feature>
<dbReference type="EMBL" id="JANCYW010000004">
    <property type="protein sequence ID" value="KAK4535312.1"/>
    <property type="molecule type" value="Genomic_DNA"/>
</dbReference>
<feature type="region of interest" description="Disordered" evidence="2">
    <location>
        <begin position="433"/>
        <end position="455"/>
    </location>
</feature>
<sequence>MYSPILPGRGEHAPRQDAQRLFSPEAAQVPRDRPTPSPLQPRSSRRSSALSATLLALETMRLSLFSPDANEPFDDAGQPADPRIPAEDRWASPQISATAATAAAVSPASVTESRVAPPHAEAPASASASSDGAEQGEEAFDVLRAALRNERQHFRDEIVLLQGKIRSLEAQYEENKRLQERLAHAEATAQYYETCTERLRRHLERVSGSAAEWGDARLPAAASPWVSPPPPASSVASFRRPPPHTGDTGGGVGGDADDEVPHAARSLQRDVEAAAVADGTRPADRGEMSPVVLVHSTPPRVASAPQTPAVTATETRRSPAAGVRSARRSHRYLTHIRELERMLLETQAENHRWRRQVESLQAVPMASPHSATEASGEADTRAALALAERRLQDALQQVANLQATVDQQFDMIAVLDEERHALLERVESFERRSSQVKDAARSDDHAERWTAPETPASAPELLAQVQHWRALAEKLQRDAQDTDADLQVARQRVRELRAENDRLRQRLLRVFEWRADSSDQVEQQQTNS</sequence>
<dbReference type="PANTHER" id="PTHR43941">
    <property type="entry name" value="STRUCTURAL MAINTENANCE OF CHROMOSOMES PROTEIN 2"/>
    <property type="match status" value="1"/>
</dbReference>
<feature type="compositionally biased region" description="Basic and acidic residues" evidence="2">
    <location>
        <begin position="259"/>
        <end position="272"/>
    </location>
</feature>
<comment type="caution">
    <text evidence="3">The sequence shown here is derived from an EMBL/GenBank/DDBJ whole genome shotgun (WGS) entry which is preliminary data.</text>
</comment>